<dbReference type="InterPro" id="IPR020602">
    <property type="entry name" value="GTP_CycHdrlase_I_dom"/>
</dbReference>
<evidence type="ECO:0000259" key="8">
    <source>
        <dbReference type="Pfam" id="PF01227"/>
    </source>
</evidence>
<gene>
    <name evidence="6 9" type="primary">folE</name>
    <name evidence="9" type="ORF">COMA2_140074</name>
</gene>
<dbReference type="EC" id="3.5.4.16" evidence="6"/>
<keyword evidence="6" id="KW-0862">Zinc</keyword>
<dbReference type="Pfam" id="PF01227">
    <property type="entry name" value="GTP_cyclohydroI"/>
    <property type="match status" value="1"/>
</dbReference>
<keyword evidence="4 6" id="KW-0554">One-carbon metabolism</keyword>
<dbReference type="InterPro" id="IPR043133">
    <property type="entry name" value="GTP-CH-I_C/QueF"/>
</dbReference>
<dbReference type="Proteomes" id="UP000198736">
    <property type="component" value="Unassembled WGS sequence"/>
</dbReference>
<dbReference type="PANTHER" id="PTHR11109">
    <property type="entry name" value="GTP CYCLOHYDROLASE I"/>
    <property type="match status" value="1"/>
</dbReference>
<dbReference type="SUPFAM" id="SSF55620">
    <property type="entry name" value="Tetrahydrobiopterin biosynthesis enzymes-like"/>
    <property type="match status" value="1"/>
</dbReference>
<organism evidence="9 10">
    <name type="scientific">Candidatus Nitrospira nitrificans</name>
    <dbReference type="NCBI Taxonomy" id="1742973"/>
    <lineage>
        <taxon>Bacteria</taxon>
        <taxon>Pseudomonadati</taxon>
        <taxon>Nitrospirota</taxon>
        <taxon>Nitrospiria</taxon>
        <taxon>Nitrospirales</taxon>
        <taxon>Nitrospiraceae</taxon>
        <taxon>Nitrospira</taxon>
    </lineage>
</organism>
<dbReference type="PANTHER" id="PTHR11109:SF7">
    <property type="entry name" value="GTP CYCLOHYDROLASE 1"/>
    <property type="match status" value="1"/>
</dbReference>
<dbReference type="GO" id="GO:0008270">
    <property type="term" value="F:zinc ion binding"/>
    <property type="evidence" value="ECO:0007669"/>
    <property type="project" value="UniProtKB-UniRule"/>
</dbReference>
<comment type="similarity">
    <text evidence="3 6">Belongs to the GTP cyclohydrolase I family.</text>
</comment>
<feature type="region of interest" description="Disordered" evidence="7">
    <location>
        <begin position="1"/>
        <end position="25"/>
    </location>
</feature>
<keyword evidence="10" id="KW-1185">Reference proteome</keyword>
<dbReference type="NCBIfam" id="NF006826">
    <property type="entry name" value="PRK09347.1-3"/>
    <property type="match status" value="1"/>
</dbReference>
<protein>
    <recommendedName>
        <fullName evidence="6">GTP cyclohydrolase 1</fullName>
        <ecNumber evidence="6">3.5.4.16</ecNumber>
    </recommendedName>
    <alternativeName>
        <fullName evidence="6">GTP cyclohydrolase I</fullName>
        <shortName evidence="6">GTP-CH-I</shortName>
    </alternativeName>
</protein>
<keyword evidence="6" id="KW-0547">Nucleotide-binding</keyword>
<sequence>MRKQQKRDKRRERVEDTSGSGKPADLPVLQSLVTEMLLALGERPGRNGLLKTPERVAKALAFMTQGYQRDIDHLLNGALFPIEYDEMVIVKDIDFFSMCEHHLLPFFGRVHVGYLPNKKVVGLSKIPRIVDTFARRLQVQERLTVQIAETLSNKLNAHGVGVVVEARHLCMMMRGVEKQNTVAVTSSMLGAFRSQSQTRVEFLKLIRHGRVSDPD</sequence>
<keyword evidence="6" id="KW-0479">Metal-binding</keyword>
<dbReference type="GO" id="GO:0005737">
    <property type="term" value="C:cytoplasm"/>
    <property type="evidence" value="ECO:0007669"/>
    <property type="project" value="TreeGrafter"/>
</dbReference>
<dbReference type="STRING" id="1742973.COMA2_140074"/>
<dbReference type="InterPro" id="IPR001474">
    <property type="entry name" value="GTP_CycHdrlase_I"/>
</dbReference>
<reference evidence="10" key="1">
    <citation type="submission" date="2015-10" db="EMBL/GenBank/DDBJ databases">
        <authorList>
            <person name="Luecker S."/>
            <person name="Luecker S."/>
        </authorList>
    </citation>
    <scope>NUCLEOTIDE SEQUENCE [LARGE SCALE GENOMIC DNA]</scope>
</reference>
<accession>A0A0S4LAC2</accession>
<evidence type="ECO:0000256" key="4">
    <source>
        <dbReference type="ARBA" id="ARBA00022563"/>
    </source>
</evidence>
<feature type="domain" description="GTP cyclohydrolase I" evidence="8">
    <location>
        <begin position="31"/>
        <end position="207"/>
    </location>
</feature>
<feature type="binding site" evidence="6">
    <location>
        <position position="102"/>
    </location>
    <ligand>
        <name>Zn(2+)</name>
        <dbReference type="ChEBI" id="CHEBI:29105"/>
    </ligand>
</feature>
<comment type="subunit">
    <text evidence="6">Homopolymer.</text>
</comment>
<keyword evidence="5 6" id="KW-0378">Hydrolase</keyword>
<evidence type="ECO:0000256" key="3">
    <source>
        <dbReference type="ARBA" id="ARBA00008085"/>
    </source>
</evidence>
<evidence type="ECO:0000313" key="9">
    <source>
        <dbReference type="EMBL" id="CUS33774.1"/>
    </source>
</evidence>
<dbReference type="Gene3D" id="1.10.286.10">
    <property type="match status" value="1"/>
</dbReference>
<keyword evidence="6" id="KW-0342">GTP-binding</keyword>
<evidence type="ECO:0000256" key="7">
    <source>
        <dbReference type="SAM" id="MobiDB-lite"/>
    </source>
</evidence>
<dbReference type="NCBIfam" id="TIGR00063">
    <property type="entry name" value="folE"/>
    <property type="match status" value="1"/>
</dbReference>
<dbReference type="FunFam" id="3.30.1130.10:FF:000001">
    <property type="entry name" value="GTP cyclohydrolase 1"/>
    <property type="match status" value="1"/>
</dbReference>
<evidence type="ECO:0000256" key="1">
    <source>
        <dbReference type="ARBA" id="ARBA00001052"/>
    </source>
</evidence>
<dbReference type="GO" id="GO:0006729">
    <property type="term" value="P:tetrahydrobiopterin biosynthetic process"/>
    <property type="evidence" value="ECO:0007669"/>
    <property type="project" value="TreeGrafter"/>
</dbReference>
<dbReference type="GO" id="GO:0005525">
    <property type="term" value="F:GTP binding"/>
    <property type="evidence" value="ECO:0007669"/>
    <property type="project" value="UniProtKB-KW"/>
</dbReference>
<dbReference type="PROSITE" id="PS00860">
    <property type="entry name" value="GTP_CYCLOHYDROL_1_2"/>
    <property type="match status" value="1"/>
</dbReference>
<dbReference type="Gene3D" id="3.30.1130.10">
    <property type="match status" value="1"/>
</dbReference>
<evidence type="ECO:0000256" key="2">
    <source>
        <dbReference type="ARBA" id="ARBA00005080"/>
    </source>
</evidence>
<dbReference type="NCBIfam" id="NF006825">
    <property type="entry name" value="PRK09347.1-2"/>
    <property type="match status" value="1"/>
</dbReference>
<dbReference type="RefSeq" id="WP_090895313.1">
    <property type="nucleotide sequence ID" value="NZ_CZPZ01000006.1"/>
</dbReference>
<comment type="pathway">
    <text evidence="2 6">Cofactor biosynthesis; 7,8-dihydroneopterin triphosphate biosynthesis; 7,8-dihydroneopterin triphosphate from GTP: step 1/1.</text>
</comment>
<feature type="binding site" evidence="6">
    <location>
        <position position="170"/>
    </location>
    <ligand>
        <name>Zn(2+)</name>
        <dbReference type="ChEBI" id="CHEBI:29105"/>
    </ligand>
</feature>
<dbReference type="UniPathway" id="UPA00848">
    <property type="reaction ID" value="UER00151"/>
</dbReference>
<feature type="binding site" evidence="6">
    <location>
        <position position="99"/>
    </location>
    <ligand>
        <name>Zn(2+)</name>
        <dbReference type="ChEBI" id="CHEBI:29105"/>
    </ligand>
</feature>
<dbReference type="EMBL" id="CZPZ01000006">
    <property type="protein sequence ID" value="CUS33774.1"/>
    <property type="molecule type" value="Genomic_DNA"/>
</dbReference>
<dbReference type="InterPro" id="IPR018234">
    <property type="entry name" value="GTP_CycHdrlase_I_CS"/>
</dbReference>
<dbReference type="GO" id="GO:0003934">
    <property type="term" value="F:GTP cyclohydrolase I activity"/>
    <property type="evidence" value="ECO:0007669"/>
    <property type="project" value="UniProtKB-UniRule"/>
</dbReference>
<dbReference type="PROSITE" id="PS00859">
    <property type="entry name" value="GTP_CYCLOHYDROL_1_1"/>
    <property type="match status" value="1"/>
</dbReference>
<feature type="compositionally biased region" description="Basic residues" evidence="7">
    <location>
        <begin position="1"/>
        <end position="10"/>
    </location>
</feature>
<proteinExistence type="inferred from homology"/>
<comment type="catalytic activity">
    <reaction evidence="1 6">
        <text>GTP + H2O = 7,8-dihydroneopterin 3'-triphosphate + formate + H(+)</text>
        <dbReference type="Rhea" id="RHEA:17473"/>
        <dbReference type="ChEBI" id="CHEBI:15377"/>
        <dbReference type="ChEBI" id="CHEBI:15378"/>
        <dbReference type="ChEBI" id="CHEBI:15740"/>
        <dbReference type="ChEBI" id="CHEBI:37565"/>
        <dbReference type="ChEBI" id="CHEBI:58462"/>
        <dbReference type="EC" id="3.5.4.16"/>
    </reaction>
</comment>
<dbReference type="OrthoDB" id="9801207at2"/>
<dbReference type="GO" id="GO:0006730">
    <property type="term" value="P:one-carbon metabolic process"/>
    <property type="evidence" value="ECO:0007669"/>
    <property type="project" value="UniProtKB-UniRule"/>
</dbReference>
<dbReference type="AlphaFoldDB" id="A0A0S4LAC2"/>
<evidence type="ECO:0000256" key="5">
    <source>
        <dbReference type="ARBA" id="ARBA00022801"/>
    </source>
</evidence>
<dbReference type="GO" id="GO:0046654">
    <property type="term" value="P:tetrahydrofolate biosynthetic process"/>
    <property type="evidence" value="ECO:0007669"/>
    <property type="project" value="UniProtKB-UniRule"/>
</dbReference>
<evidence type="ECO:0000313" key="10">
    <source>
        <dbReference type="Proteomes" id="UP000198736"/>
    </source>
</evidence>
<name>A0A0S4LAC2_9BACT</name>
<dbReference type="HAMAP" id="MF_00223">
    <property type="entry name" value="FolE"/>
    <property type="match status" value="1"/>
</dbReference>
<dbReference type="InterPro" id="IPR043134">
    <property type="entry name" value="GTP-CH-I_N"/>
</dbReference>
<evidence type="ECO:0000256" key="6">
    <source>
        <dbReference type="HAMAP-Rule" id="MF_00223"/>
    </source>
</evidence>